<dbReference type="GeneID" id="4601851"/>
<dbReference type="InterPro" id="IPR003749">
    <property type="entry name" value="ThiS/MoaD-like"/>
</dbReference>
<dbReference type="Gene3D" id="3.10.20.30">
    <property type="match status" value="1"/>
</dbReference>
<proteinExistence type="predicted"/>
<organism evidence="1 2">
    <name type="scientific">Thermofilum pendens (strain DSM 2475 / Hrk 5)</name>
    <dbReference type="NCBI Taxonomy" id="368408"/>
    <lineage>
        <taxon>Archaea</taxon>
        <taxon>Thermoproteota</taxon>
        <taxon>Thermoprotei</taxon>
        <taxon>Thermofilales</taxon>
        <taxon>Thermofilaceae</taxon>
        <taxon>Thermofilum</taxon>
    </lineage>
</organism>
<dbReference type="KEGG" id="tpe:Tpen_0095"/>
<dbReference type="Pfam" id="PF02597">
    <property type="entry name" value="ThiS"/>
    <property type="match status" value="1"/>
</dbReference>
<evidence type="ECO:0000313" key="1">
    <source>
        <dbReference type="EMBL" id="ABL77505.1"/>
    </source>
</evidence>
<dbReference type="Proteomes" id="UP000000641">
    <property type="component" value="Chromosome"/>
</dbReference>
<dbReference type="EnsemblBacteria" id="ABL77505">
    <property type="protein sequence ID" value="ABL77505"/>
    <property type="gene ID" value="Tpen_0095"/>
</dbReference>
<dbReference type="STRING" id="368408.Tpen_0095"/>
<name>A1RWC5_THEPD</name>
<keyword evidence="2" id="KW-1185">Reference proteome</keyword>
<protein>
    <submittedName>
        <fullName evidence="1">ThiamineS protein</fullName>
    </submittedName>
</protein>
<dbReference type="InterPro" id="IPR012675">
    <property type="entry name" value="Beta-grasp_dom_sf"/>
</dbReference>
<dbReference type="RefSeq" id="WP_011751770.1">
    <property type="nucleotide sequence ID" value="NC_008698.1"/>
</dbReference>
<dbReference type="InterPro" id="IPR016155">
    <property type="entry name" value="Mopterin_synth/thiamin_S_b"/>
</dbReference>
<dbReference type="AlphaFoldDB" id="A1RWC5"/>
<dbReference type="OrthoDB" id="381319at2157"/>
<gene>
    <name evidence="1" type="ordered locus">Tpen_0095</name>
</gene>
<accession>A1RWC5</accession>
<dbReference type="HOGENOM" id="CLU_2646125_0_0_2"/>
<reference evidence="2" key="1">
    <citation type="journal article" date="2008" name="J. Bacteriol.">
        <title>Genome sequence of Thermofilum pendens reveals an exceptional loss of biosynthetic pathways without genome reduction.</title>
        <authorList>
            <person name="Anderson I."/>
            <person name="Rodriguez J."/>
            <person name="Susanti D."/>
            <person name="Porat I."/>
            <person name="Reich C."/>
            <person name="Ulrich L.E."/>
            <person name="Elkins J.G."/>
            <person name="Mavromatis K."/>
            <person name="Lykidis A."/>
            <person name="Kim E."/>
            <person name="Thompson L.S."/>
            <person name="Nolan M."/>
            <person name="Land M."/>
            <person name="Copeland A."/>
            <person name="Lapidus A."/>
            <person name="Lucas S."/>
            <person name="Detter C."/>
            <person name="Zhulin I.B."/>
            <person name="Olsen G.J."/>
            <person name="Whitman W."/>
            <person name="Mukhopadhyay B."/>
            <person name="Bristow J."/>
            <person name="Kyrpides N."/>
        </authorList>
    </citation>
    <scope>NUCLEOTIDE SEQUENCE [LARGE SCALE GENOMIC DNA]</scope>
    <source>
        <strain evidence="2">DSM 2475 / Hrk 5</strain>
    </source>
</reference>
<sequence>MSVRIIFYGFLIDVAKARELTVGVEKPTRLEEILGEGFLAKSGKDLVVLVNDLPATLDTYVRPGDVVKILPHIGGG</sequence>
<dbReference type="EMBL" id="CP000505">
    <property type="protein sequence ID" value="ABL77505.1"/>
    <property type="molecule type" value="Genomic_DNA"/>
</dbReference>
<dbReference type="eggNOG" id="arCOG00536">
    <property type="taxonomic scope" value="Archaea"/>
</dbReference>
<dbReference type="SUPFAM" id="SSF54285">
    <property type="entry name" value="MoaD/ThiS"/>
    <property type="match status" value="1"/>
</dbReference>
<evidence type="ECO:0000313" key="2">
    <source>
        <dbReference type="Proteomes" id="UP000000641"/>
    </source>
</evidence>